<sequence>MSRKRRAPSRRPTGPFLVAFTVTCTYPVPVGRVGADQAIAVAREMFEVTRPEHRRAWLTGGGEAHDFQLLDTGGEPVAP</sequence>
<gene>
    <name evidence="1" type="ORF">KDK95_29360</name>
</gene>
<dbReference type="RefSeq" id="WP_212521571.1">
    <property type="nucleotide sequence ID" value="NZ_JAGSOH010000133.1"/>
</dbReference>
<keyword evidence="2" id="KW-1185">Reference proteome</keyword>
<protein>
    <submittedName>
        <fullName evidence="1">Uncharacterized protein</fullName>
    </submittedName>
</protein>
<proteinExistence type="predicted"/>
<comment type="caution">
    <text evidence="1">The sequence shown here is derived from an EMBL/GenBank/DDBJ whole genome shotgun (WGS) entry which is preliminary data.</text>
</comment>
<organism evidence="1 2">
    <name type="scientific">Actinospica acidithermotolerans</name>
    <dbReference type="NCBI Taxonomy" id="2828514"/>
    <lineage>
        <taxon>Bacteria</taxon>
        <taxon>Bacillati</taxon>
        <taxon>Actinomycetota</taxon>
        <taxon>Actinomycetes</taxon>
        <taxon>Catenulisporales</taxon>
        <taxon>Actinospicaceae</taxon>
        <taxon>Actinospica</taxon>
    </lineage>
</organism>
<dbReference type="EMBL" id="JAGSOH010000133">
    <property type="protein sequence ID" value="MBR7830445.1"/>
    <property type="molecule type" value="Genomic_DNA"/>
</dbReference>
<name>A0A941IJ80_9ACTN</name>
<accession>A0A941IJ80</accession>
<dbReference type="Proteomes" id="UP000676325">
    <property type="component" value="Unassembled WGS sequence"/>
</dbReference>
<evidence type="ECO:0000313" key="2">
    <source>
        <dbReference type="Proteomes" id="UP000676325"/>
    </source>
</evidence>
<reference evidence="1" key="1">
    <citation type="submission" date="2021-04" db="EMBL/GenBank/DDBJ databases">
        <title>Genome based classification of Actinospica acidithermotolerans sp. nov., an actinobacterium isolated from an Indonesian hot spring.</title>
        <authorList>
            <person name="Kusuma A.B."/>
            <person name="Putra K.E."/>
            <person name="Nafisah S."/>
            <person name="Loh J."/>
            <person name="Nouioui I."/>
            <person name="Goodfellow M."/>
        </authorList>
    </citation>
    <scope>NUCLEOTIDE SEQUENCE</scope>
    <source>
        <strain evidence="1">MGRD01-02</strain>
    </source>
</reference>
<dbReference type="AlphaFoldDB" id="A0A941IJ80"/>
<evidence type="ECO:0000313" key="1">
    <source>
        <dbReference type="EMBL" id="MBR7830445.1"/>
    </source>
</evidence>